<feature type="transmembrane region" description="Helical" evidence="6">
    <location>
        <begin position="107"/>
        <end position="126"/>
    </location>
</feature>
<keyword evidence="3 6" id="KW-0812">Transmembrane</keyword>
<proteinExistence type="predicted"/>
<evidence type="ECO:0000256" key="4">
    <source>
        <dbReference type="ARBA" id="ARBA00022989"/>
    </source>
</evidence>
<dbReference type="Pfam" id="PF13520">
    <property type="entry name" value="AA_permease_2"/>
    <property type="match status" value="1"/>
</dbReference>
<accession>A0A1W6K0Z1</accession>
<dbReference type="InterPro" id="IPR002293">
    <property type="entry name" value="AA/rel_permease1"/>
</dbReference>
<keyword evidence="5 6" id="KW-0472">Membrane</keyword>
<evidence type="ECO:0000313" key="8">
    <source>
        <dbReference type="Proteomes" id="UP000193404"/>
    </source>
</evidence>
<dbReference type="KEGG" id="aman:B6F84_09300"/>
<feature type="transmembrane region" description="Helical" evidence="6">
    <location>
        <begin position="286"/>
        <end position="306"/>
    </location>
</feature>
<evidence type="ECO:0000256" key="1">
    <source>
        <dbReference type="ARBA" id="ARBA00004651"/>
    </source>
</evidence>
<evidence type="ECO:0000256" key="3">
    <source>
        <dbReference type="ARBA" id="ARBA00022692"/>
    </source>
</evidence>
<dbReference type="GeneID" id="41591118"/>
<dbReference type="PANTHER" id="PTHR42770">
    <property type="entry name" value="AMINO ACID TRANSPORTER-RELATED"/>
    <property type="match status" value="1"/>
</dbReference>
<dbReference type="GO" id="GO:0022857">
    <property type="term" value="F:transmembrane transporter activity"/>
    <property type="evidence" value="ECO:0007669"/>
    <property type="project" value="InterPro"/>
</dbReference>
<feature type="transmembrane region" description="Helical" evidence="6">
    <location>
        <begin position="247"/>
        <end position="266"/>
    </location>
</feature>
<comment type="subcellular location">
    <subcellularLocation>
        <location evidence="1">Cell membrane</location>
        <topology evidence="1">Multi-pass membrane protein</topology>
    </subcellularLocation>
</comment>
<feature type="transmembrane region" description="Helical" evidence="6">
    <location>
        <begin position="204"/>
        <end position="226"/>
    </location>
</feature>
<dbReference type="PIRSF" id="PIRSF006060">
    <property type="entry name" value="AA_transporter"/>
    <property type="match status" value="1"/>
</dbReference>
<feature type="transmembrane region" description="Helical" evidence="6">
    <location>
        <begin position="471"/>
        <end position="490"/>
    </location>
</feature>
<dbReference type="InterPro" id="IPR050367">
    <property type="entry name" value="APC_superfamily"/>
</dbReference>
<dbReference type="GO" id="GO:0005886">
    <property type="term" value="C:plasma membrane"/>
    <property type="evidence" value="ECO:0007669"/>
    <property type="project" value="UniProtKB-SubCell"/>
</dbReference>
<keyword evidence="2" id="KW-1003">Cell membrane</keyword>
<feature type="transmembrane region" description="Helical" evidence="6">
    <location>
        <begin position="351"/>
        <end position="372"/>
    </location>
</feature>
<feature type="transmembrane region" description="Helical" evidence="6">
    <location>
        <begin position="33"/>
        <end position="58"/>
    </location>
</feature>
<dbReference type="PANTHER" id="PTHR42770:SF11">
    <property type="entry name" value="INNER MEMBRANE TRANSPORT PROTEIN YBAT"/>
    <property type="match status" value="1"/>
</dbReference>
<feature type="transmembrane region" description="Helical" evidence="6">
    <location>
        <begin position="132"/>
        <end position="151"/>
    </location>
</feature>
<feature type="transmembrane region" description="Helical" evidence="6">
    <location>
        <begin position="78"/>
        <end position="100"/>
    </location>
</feature>
<keyword evidence="4 6" id="KW-1133">Transmembrane helix</keyword>
<evidence type="ECO:0000313" key="7">
    <source>
        <dbReference type="EMBL" id="ARM76198.1"/>
    </source>
</evidence>
<dbReference type="Gene3D" id="1.20.1740.10">
    <property type="entry name" value="Amino acid/polyamine transporter I"/>
    <property type="match status" value="1"/>
</dbReference>
<dbReference type="AlphaFoldDB" id="A0A1W6K0Z1"/>
<gene>
    <name evidence="7" type="ORF">B6F84_09300</name>
</gene>
<protein>
    <submittedName>
        <fullName evidence="7">Amino acid transporter</fullName>
    </submittedName>
</protein>
<reference evidence="7 8" key="1">
    <citation type="submission" date="2017-03" db="EMBL/GenBank/DDBJ databases">
        <title>Sulfur activation and transportation mechanism of thermophilic Archaea Acidianus manzaensis YN-25.</title>
        <authorList>
            <person name="Ma Y."/>
            <person name="Yang Y."/>
            <person name="Xia J."/>
        </authorList>
    </citation>
    <scope>NUCLEOTIDE SEQUENCE [LARGE SCALE GENOMIC DNA]</scope>
    <source>
        <strain evidence="7 8">YN-25</strain>
    </source>
</reference>
<evidence type="ECO:0000256" key="6">
    <source>
        <dbReference type="SAM" id="Phobius"/>
    </source>
</evidence>
<feature type="transmembrane region" description="Helical" evidence="6">
    <location>
        <begin position="437"/>
        <end position="459"/>
    </location>
</feature>
<feature type="transmembrane region" description="Helical" evidence="6">
    <location>
        <begin position="163"/>
        <end position="184"/>
    </location>
</feature>
<dbReference type="STRING" id="282676.B6F84_09300"/>
<name>A0A1W6K0Z1_9CREN</name>
<dbReference type="OrthoDB" id="43026at2157"/>
<keyword evidence="8" id="KW-1185">Reference proteome</keyword>
<feature type="transmembrane region" description="Helical" evidence="6">
    <location>
        <begin position="400"/>
        <end position="425"/>
    </location>
</feature>
<dbReference type="RefSeq" id="WP_148691982.1">
    <property type="nucleotide sequence ID" value="NZ_CP020477.1"/>
</dbReference>
<organism evidence="7 8">
    <name type="scientific">Acidianus manzaensis</name>
    <dbReference type="NCBI Taxonomy" id="282676"/>
    <lineage>
        <taxon>Archaea</taxon>
        <taxon>Thermoproteota</taxon>
        <taxon>Thermoprotei</taxon>
        <taxon>Sulfolobales</taxon>
        <taxon>Sulfolobaceae</taxon>
        <taxon>Acidianus</taxon>
    </lineage>
</organism>
<dbReference type="Proteomes" id="UP000193404">
    <property type="component" value="Chromosome"/>
</dbReference>
<evidence type="ECO:0000256" key="2">
    <source>
        <dbReference type="ARBA" id="ARBA00022475"/>
    </source>
</evidence>
<sequence>MSSNIPRLRKGVVGTIEAVAQEIAAMAPACDTVAFITSAAAFAFVLTPLAFLLAMVTMFIEVNTLYHLSKRHASAGGYYGYVATAFGPFPAIITGLMYPVYQVASTAAIPVYVAGIVLPGVLKYFWGIILPGWIWIAFILIFILVPIFLAIIGIRPQMKYIRYAALTEVAFLAITSLIIILKAPDNSINVFNPFAWNSVYGQNFGPLGGPIAGLGLGMIFGLTSFIGYGGSAPLGEEVKSSKAITKALMLGVTIVGVVLTEVSYALTVGWGTNNMVSFASCEIPGIIVYANFLGIVGGLLLALFAFNSAFSDSVAMQSNAGRVYFAMGRDGILPKFFAYVHEKWVTPSKSLLFIGTASSIMAIGAGFIIGYFSGVSPIQMLTLPATSSQIYNALSNAFDYLTTIALVGFIVAHFINNTAVMTLFYKLKEKHTGINKIIHPFMHYFLPAVATIIFAFVLYESIIPPVFPVTQAVATGGAVLIFSIFYAYWIKIKKPTAYKNAGMSVNIVKEEQEQTQKV</sequence>
<dbReference type="EMBL" id="CP020477">
    <property type="protein sequence ID" value="ARM76198.1"/>
    <property type="molecule type" value="Genomic_DNA"/>
</dbReference>
<evidence type="ECO:0000256" key="5">
    <source>
        <dbReference type="ARBA" id="ARBA00023136"/>
    </source>
</evidence>